<comment type="similarity">
    <text evidence="7">Belongs to the transferase hexapeptide repeat family. LpxD subfamily.</text>
</comment>
<dbReference type="EC" id="2.3.1.191" evidence="7"/>
<dbReference type="CDD" id="cd03352">
    <property type="entry name" value="LbH_LpxD"/>
    <property type="match status" value="1"/>
</dbReference>
<feature type="region of interest" description="Disordered" evidence="8">
    <location>
        <begin position="348"/>
        <end position="368"/>
    </location>
</feature>
<evidence type="ECO:0000256" key="3">
    <source>
        <dbReference type="ARBA" id="ARBA00022679"/>
    </source>
</evidence>
<dbReference type="InterPro" id="IPR007691">
    <property type="entry name" value="LpxD"/>
</dbReference>
<comment type="caution">
    <text evidence="10">The sequence shown here is derived from an EMBL/GenBank/DDBJ whole genome shotgun (WGS) entry which is preliminary data.</text>
</comment>
<dbReference type="HAMAP" id="MF_00523">
    <property type="entry name" value="LpxD"/>
    <property type="match status" value="1"/>
</dbReference>
<dbReference type="RefSeq" id="WP_193993233.1">
    <property type="nucleotide sequence ID" value="NZ_JADEXP010000085.1"/>
</dbReference>
<dbReference type="GO" id="GO:0016020">
    <property type="term" value="C:membrane"/>
    <property type="evidence" value="ECO:0007669"/>
    <property type="project" value="GOC"/>
</dbReference>
<evidence type="ECO:0000256" key="4">
    <source>
        <dbReference type="ARBA" id="ARBA00022737"/>
    </source>
</evidence>
<dbReference type="InterPro" id="IPR020573">
    <property type="entry name" value="UDP_GlcNAc_AcTrfase_non-rep"/>
</dbReference>
<sequence>MKFSDIVEQLGIAEASSLGSQPELNPDIVGVSAVQDSLPDTISYIEGTKFAPYIEQTASVALILPVDESLQRQATARGIAWVSTREPRLGFARAIALFYQPFQPEAGIHPSAIIAPSATIGKNVAIGPYAVIHAGATIGDHVCIHPQVVVYPEAQVGAYTTLHASCVIHERAQVGEHCVIHAGAVIGSEGFGFVPTAQGWEKMHQSGIVVLEDHVEVGCNTAIDRPAVGETRIGRNSKLDNLVHVAHNCQLADNCVLAAQVGLAGGVELEPLVVLGGQVGVANNAKIGQGAQAGSKAGLHSNVPAGSVMMGSPASPYRTYLKSSAIYNRLPEMHRTLKQLQKQVAELTKQLASGPDTEQLASEPDMDA</sequence>
<keyword evidence="3 7" id="KW-0808">Transferase</keyword>
<proteinExistence type="inferred from homology"/>
<keyword evidence="2 7" id="KW-0441">Lipid A biosynthesis</keyword>
<comment type="pathway">
    <text evidence="7">Bacterial outer membrane biogenesis; LPS lipid A biosynthesis.</text>
</comment>
<comment type="subunit">
    <text evidence="7">Homotrimer.</text>
</comment>
<evidence type="ECO:0000313" key="10">
    <source>
        <dbReference type="EMBL" id="MBE9067267.1"/>
    </source>
</evidence>
<dbReference type="GO" id="GO:0031470">
    <property type="term" value="C:carboxysome"/>
    <property type="evidence" value="ECO:0007669"/>
    <property type="project" value="UniProtKB-ARBA"/>
</dbReference>
<dbReference type="AlphaFoldDB" id="A0A928X1N1"/>
<dbReference type="Pfam" id="PF00132">
    <property type="entry name" value="Hexapep"/>
    <property type="match status" value="3"/>
</dbReference>
<dbReference type="GO" id="GO:0009245">
    <property type="term" value="P:lipid A biosynthetic process"/>
    <property type="evidence" value="ECO:0007669"/>
    <property type="project" value="UniProtKB-UniRule"/>
</dbReference>
<organism evidence="10 11">
    <name type="scientific">Leptolyngbya cf. ectocarpi LEGE 11479</name>
    <dbReference type="NCBI Taxonomy" id="1828722"/>
    <lineage>
        <taxon>Bacteria</taxon>
        <taxon>Bacillati</taxon>
        <taxon>Cyanobacteriota</taxon>
        <taxon>Cyanophyceae</taxon>
        <taxon>Leptolyngbyales</taxon>
        <taxon>Leptolyngbyaceae</taxon>
        <taxon>Leptolyngbya group</taxon>
        <taxon>Leptolyngbya</taxon>
    </lineage>
</organism>
<evidence type="ECO:0000259" key="9">
    <source>
        <dbReference type="Pfam" id="PF04613"/>
    </source>
</evidence>
<feature type="active site" description="Proton acceptor" evidence="7">
    <location>
        <position position="247"/>
    </location>
</feature>
<dbReference type="PANTHER" id="PTHR43378:SF2">
    <property type="entry name" value="UDP-3-O-ACYLGLUCOSAMINE N-ACYLTRANSFERASE 1, MITOCHONDRIAL-RELATED"/>
    <property type="match status" value="1"/>
</dbReference>
<dbReference type="InterPro" id="IPR001451">
    <property type="entry name" value="Hexapep"/>
</dbReference>
<dbReference type="Proteomes" id="UP000615026">
    <property type="component" value="Unassembled WGS sequence"/>
</dbReference>
<feature type="domain" description="UDP-3-O-[3-hydroxymyristoyl] glucosamine N-acyltransferase non-repeat region" evidence="9">
    <location>
        <begin position="26"/>
        <end position="97"/>
    </location>
</feature>
<dbReference type="GO" id="GO:0016410">
    <property type="term" value="F:N-acyltransferase activity"/>
    <property type="evidence" value="ECO:0007669"/>
    <property type="project" value="InterPro"/>
</dbReference>
<name>A0A928X1N1_LEPEC</name>
<evidence type="ECO:0000256" key="8">
    <source>
        <dbReference type="SAM" id="MobiDB-lite"/>
    </source>
</evidence>
<evidence type="ECO:0000256" key="5">
    <source>
        <dbReference type="ARBA" id="ARBA00023098"/>
    </source>
</evidence>
<dbReference type="InterPro" id="IPR011004">
    <property type="entry name" value="Trimer_LpxA-like_sf"/>
</dbReference>
<dbReference type="PANTHER" id="PTHR43378">
    <property type="entry name" value="UDP-3-O-ACYLGLUCOSAMINE N-ACYLTRANSFERASE"/>
    <property type="match status" value="1"/>
</dbReference>
<evidence type="ECO:0000256" key="1">
    <source>
        <dbReference type="ARBA" id="ARBA00022516"/>
    </source>
</evidence>
<dbReference type="Gene3D" id="2.160.10.10">
    <property type="entry name" value="Hexapeptide repeat proteins"/>
    <property type="match status" value="1"/>
</dbReference>
<evidence type="ECO:0000256" key="7">
    <source>
        <dbReference type="HAMAP-Rule" id="MF_00523"/>
    </source>
</evidence>
<keyword evidence="6 7" id="KW-0012">Acyltransferase</keyword>
<dbReference type="NCBIfam" id="TIGR01853">
    <property type="entry name" value="lipid_A_lpxD"/>
    <property type="match status" value="1"/>
</dbReference>
<reference evidence="10" key="1">
    <citation type="submission" date="2020-10" db="EMBL/GenBank/DDBJ databases">
        <authorList>
            <person name="Castelo-Branco R."/>
            <person name="Eusebio N."/>
            <person name="Adriana R."/>
            <person name="Vieira A."/>
            <person name="Brugerolle De Fraissinette N."/>
            <person name="Rezende De Castro R."/>
            <person name="Schneider M.P."/>
            <person name="Vasconcelos V."/>
            <person name="Leao P.N."/>
        </authorList>
    </citation>
    <scope>NUCLEOTIDE SEQUENCE</scope>
    <source>
        <strain evidence="10">LEGE 11479</strain>
    </source>
</reference>
<dbReference type="EMBL" id="JADEXP010000085">
    <property type="protein sequence ID" value="MBE9067267.1"/>
    <property type="molecule type" value="Genomic_DNA"/>
</dbReference>
<keyword evidence="5 7" id="KW-0443">Lipid metabolism</keyword>
<keyword evidence="11" id="KW-1185">Reference proteome</keyword>
<dbReference type="NCBIfam" id="NF002060">
    <property type="entry name" value="PRK00892.1"/>
    <property type="match status" value="1"/>
</dbReference>
<dbReference type="Pfam" id="PF04613">
    <property type="entry name" value="LpxD"/>
    <property type="match status" value="1"/>
</dbReference>
<keyword evidence="4 7" id="KW-0677">Repeat</keyword>
<evidence type="ECO:0000256" key="2">
    <source>
        <dbReference type="ARBA" id="ARBA00022556"/>
    </source>
</evidence>
<dbReference type="SUPFAM" id="SSF51161">
    <property type="entry name" value="Trimeric LpxA-like enzymes"/>
    <property type="match status" value="1"/>
</dbReference>
<evidence type="ECO:0000313" key="11">
    <source>
        <dbReference type="Proteomes" id="UP000615026"/>
    </source>
</evidence>
<accession>A0A928X1N1</accession>
<gene>
    <name evidence="7 10" type="primary">lpxD</name>
    <name evidence="10" type="ORF">IQ260_11440</name>
</gene>
<evidence type="ECO:0000256" key="6">
    <source>
        <dbReference type="ARBA" id="ARBA00023315"/>
    </source>
</evidence>
<comment type="function">
    <text evidence="7">Catalyzes the N-acylation of UDP-3-O-acylglucosamine using 3-hydroxyacyl-ACP as the acyl donor. Is involved in the biosynthesis of lipid A, a phosphorylated glycolipid that anchors the lipopolysaccharide to the outer membrane of the cell.</text>
</comment>
<dbReference type="GO" id="GO:0043886">
    <property type="term" value="F:structural constituent of carboxysome shell"/>
    <property type="evidence" value="ECO:0007669"/>
    <property type="project" value="UniProtKB-ARBA"/>
</dbReference>
<keyword evidence="1 7" id="KW-0444">Lipid biosynthesis</keyword>
<dbReference type="Gene3D" id="3.40.1390.10">
    <property type="entry name" value="MurE/MurF, N-terminal domain"/>
    <property type="match status" value="1"/>
</dbReference>
<protein>
    <recommendedName>
        <fullName evidence="7">UDP-3-O-acylglucosamine N-acyltransferase</fullName>
        <ecNumber evidence="7">2.3.1.191</ecNumber>
    </recommendedName>
</protein>
<comment type="catalytic activity">
    <reaction evidence="7">
        <text>a UDP-3-O-[(3R)-3-hydroxyacyl]-alpha-D-glucosamine + a (3R)-hydroxyacyl-[ACP] = a UDP-2-N,3-O-bis[(3R)-3-hydroxyacyl]-alpha-D-glucosamine + holo-[ACP] + H(+)</text>
        <dbReference type="Rhea" id="RHEA:53836"/>
        <dbReference type="Rhea" id="RHEA-COMP:9685"/>
        <dbReference type="Rhea" id="RHEA-COMP:9945"/>
        <dbReference type="ChEBI" id="CHEBI:15378"/>
        <dbReference type="ChEBI" id="CHEBI:64479"/>
        <dbReference type="ChEBI" id="CHEBI:78827"/>
        <dbReference type="ChEBI" id="CHEBI:137740"/>
        <dbReference type="ChEBI" id="CHEBI:137748"/>
        <dbReference type="EC" id="2.3.1.191"/>
    </reaction>
</comment>
<dbReference type="GO" id="GO:0103118">
    <property type="term" value="F:UDP-3-O-[(3R)-3-hydroxyacyl]-glucosamine N-acyltransferase activity"/>
    <property type="evidence" value="ECO:0007669"/>
    <property type="project" value="UniProtKB-EC"/>
</dbReference>